<dbReference type="SUPFAM" id="SSF48613">
    <property type="entry name" value="Heme oxygenase-like"/>
    <property type="match status" value="1"/>
</dbReference>
<evidence type="ECO:0000313" key="4">
    <source>
        <dbReference type="EMBL" id="KIW60301.1"/>
    </source>
</evidence>
<dbReference type="InterPro" id="IPR002051">
    <property type="entry name" value="Haem_Oase"/>
</dbReference>
<keyword evidence="1" id="KW-0349">Heme</keyword>
<dbReference type="HOGENOM" id="CLU_038284_0_0_1"/>
<evidence type="ECO:0000256" key="3">
    <source>
        <dbReference type="ARBA" id="ARBA00023004"/>
    </source>
</evidence>
<name>A0A0D2C5V5_9EURO</name>
<keyword evidence="5" id="KW-1185">Reference proteome</keyword>
<sequence length="305" mass="34157">MDTTFGNNVRPALPVELHAATREKHHALNMQITARLPLCLPPHANDPLLYAKGMIVFGQIYFGFEKFLEASLASRSFDKRIQDVYQCIHFRTLVRTNRLRNDIDSLKSRLNADQSLELDLLSQQSTVFASRNTAALSARPHVLLAYAWAMYLALFNGGRWIRRQLVEAGSSFWKADAFPLSFWEFGGGSGEDAQHEALKLRFKDSLLAASALLTDVEKEDVIEETKSLFDMCSEMVLFLDEAVADRGCSNPHLPPEGNVRATGPGYFAPTSSVAFAWSYITSTLAFVRTTTRSAWERRVQAVDST</sequence>
<dbReference type="EMBL" id="KN847317">
    <property type="protein sequence ID" value="KIW60301.1"/>
    <property type="molecule type" value="Genomic_DNA"/>
</dbReference>
<dbReference type="Proteomes" id="UP000054342">
    <property type="component" value="Unassembled WGS sequence"/>
</dbReference>
<dbReference type="GeneID" id="25322438"/>
<accession>A0A0D2C5V5</accession>
<dbReference type="InterPro" id="IPR016053">
    <property type="entry name" value="Haem_Oase-like"/>
</dbReference>
<dbReference type="AlphaFoldDB" id="A0A0D2C5V5"/>
<protein>
    <recommendedName>
        <fullName evidence="6">Heme oxygenase</fullName>
    </recommendedName>
</protein>
<dbReference type="InterPro" id="IPR016084">
    <property type="entry name" value="Haem_Oase-like_multi-hlx"/>
</dbReference>
<reference evidence="4 5" key="1">
    <citation type="submission" date="2015-01" db="EMBL/GenBank/DDBJ databases">
        <title>The Genome Sequence of Exophiala xenobiotica CBS118157.</title>
        <authorList>
            <consortium name="The Broad Institute Genomics Platform"/>
            <person name="Cuomo C."/>
            <person name="de Hoog S."/>
            <person name="Gorbushina A."/>
            <person name="Stielow B."/>
            <person name="Teixiera M."/>
            <person name="Abouelleil A."/>
            <person name="Chapman S.B."/>
            <person name="Priest M."/>
            <person name="Young S.K."/>
            <person name="Wortman J."/>
            <person name="Nusbaum C."/>
            <person name="Birren B."/>
        </authorList>
    </citation>
    <scope>NUCLEOTIDE SEQUENCE [LARGE SCALE GENOMIC DNA]</scope>
    <source>
        <strain evidence="4 5">CBS 118157</strain>
    </source>
</reference>
<dbReference type="PANTHER" id="PTHR10720">
    <property type="entry name" value="HEME OXYGENASE"/>
    <property type="match status" value="1"/>
</dbReference>
<proteinExistence type="predicted"/>
<evidence type="ECO:0000313" key="5">
    <source>
        <dbReference type="Proteomes" id="UP000054342"/>
    </source>
</evidence>
<dbReference type="GO" id="GO:0004392">
    <property type="term" value="F:heme oxygenase (decyclizing) activity"/>
    <property type="evidence" value="ECO:0007669"/>
    <property type="project" value="InterPro"/>
</dbReference>
<dbReference type="GO" id="GO:0006788">
    <property type="term" value="P:heme oxidation"/>
    <property type="evidence" value="ECO:0007669"/>
    <property type="project" value="InterPro"/>
</dbReference>
<gene>
    <name evidence="4" type="ORF">PV05_00530</name>
</gene>
<organism evidence="4 5">
    <name type="scientific">Exophiala xenobiotica</name>
    <dbReference type="NCBI Taxonomy" id="348802"/>
    <lineage>
        <taxon>Eukaryota</taxon>
        <taxon>Fungi</taxon>
        <taxon>Dikarya</taxon>
        <taxon>Ascomycota</taxon>
        <taxon>Pezizomycotina</taxon>
        <taxon>Eurotiomycetes</taxon>
        <taxon>Chaetothyriomycetidae</taxon>
        <taxon>Chaetothyriales</taxon>
        <taxon>Herpotrichiellaceae</taxon>
        <taxon>Exophiala</taxon>
    </lineage>
</organism>
<dbReference type="GO" id="GO:0046872">
    <property type="term" value="F:metal ion binding"/>
    <property type="evidence" value="ECO:0007669"/>
    <property type="project" value="UniProtKB-KW"/>
</dbReference>
<dbReference type="PANTHER" id="PTHR10720:SF0">
    <property type="entry name" value="HEME OXYGENASE"/>
    <property type="match status" value="1"/>
</dbReference>
<evidence type="ECO:0000256" key="1">
    <source>
        <dbReference type="ARBA" id="ARBA00022617"/>
    </source>
</evidence>
<keyword evidence="3" id="KW-0408">Iron</keyword>
<dbReference type="OrthoDB" id="652091at2759"/>
<dbReference type="STRING" id="348802.A0A0D2C5V5"/>
<dbReference type="RefSeq" id="XP_013320885.1">
    <property type="nucleotide sequence ID" value="XM_013465431.1"/>
</dbReference>
<evidence type="ECO:0000256" key="2">
    <source>
        <dbReference type="ARBA" id="ARBA00022723"/>
    </source>
</evidence>
<dbReference type="Gene3D" id="1.20.910.10">
    <property type="entry name" value="Heme oxygenase-like"/>
    <property type="match status" value="1"/>
</dbReference>
<dbReference type="CDD" id="cd19165">
    <property type="entry name" value="HemeO"/>
    <property type="match status" value="1"/>
</dbReference>
<dbReference type="Pfam" id="PF01126">
    <property type="entry name" value="Heme_oxygenase"/>
    <property type="match status" value="1"/>
</dbReference>
<keyword evidence="2" id="KW-0479">Metal-binding</keyword>
<evidence type="ECO:0008006" key="6">
    <source>
        <dbReference type="Google" id="ProtNLM"/>
    </source>
</evidence>